<evidence type="ECO:0000256" key="2">
    <source>
        <dbReference type="ARBA" id="ARBA00007103"/>
    </source>
</evidence>
<feature type="compositionally biased region" description="Basic and acidic residues" evidence="7">
    <location>
        <begin position="1"/>
        <end position="12"/>
    </location>
</feature>
<keyword evidence="3" id="KW-0028">Amino-acid biosynthesis</keyword>
<dbReference type="InterPro" id="IPR050214">
    <property type="entry name" value="Cys_Synth/Cystath_Beta-Synth"/>
</dbReference>
<feature type="region of interest" description="Disordered" evidence="7">
    <location>
        <begin position="78"/>
        <end position="137"/>
    </location>
</feature>
<evidence type="ECO:0000256" key="1">
    <source>
        <dbReference type="ARBA" id="ARBA00001933"/>
    </source>
</evidence>
<dbReference type="Proteomes" id="UP000001876">
    <property type="component" value="Unassembled WGS sequence"/>
</dbReference>
<keyword evidence="10" id="KW-1185">Reference proteome</keyword>
<dbReference type="KEGG" id="mpp:MICPUCDRAFT_54673"/>
<dbReference type="Pfam" id="PF00291">
    <property type="entry name" value="PALP"/>
    <property type="match status" value="1"/>
</dbReference>
<dbReference type="RefSeq" id="XP_003064808.1">
    <property type="nucleotide sequence ID" value="XM_003064762.1"/>
</dbReference>
<dbReference type="eggNOG" id="KOG1481">
    <property type="taxonomic scope" value="Eukaryota"/>
</dbReference>
<evidence type="ECO:0000256" key="5">
    <source>
        <dbReference type="ARBA" id="ARBA00022898"/>
    </source>
</evidence>
<dbReference type="InterPro" id="IPR015421">
    <property type="entry name" value="PyrdxlP-dep_Trfase_major"/>
</dbReference>
<evidence type="ECO:0000256" key="3">
    <source>
        <dbReference type="ARBA" id="ARBA00022605"/>
    </source>
</evidence>
<proteinExistence type="inferred from homology"/>
<dbReference type="InterPro" id="IPR036052">
    <property type="entry name" value="TrpB-like_PALP_sf"/>
</dbReference>
<comment type="cofactor">
    <cofactor evidence="1">
        <name>pyridoxal 5'-phosphate</name>
        <dbReference type="ChEBI" id="CHEBI:597326"/>
    </cofactor>
</comment>
<feature type="compositionally biased region" description="Low complexity" evidence="7">
    <location>
        <begin position="100"/>
        <end position="116"/>
    </location>
</feature>
<feature type="region of interest" description="Disordered" evidence="7">
    <location>
        <begin position="1"/>
        <end position="24"/>
    </location>
</feature>
<keyword evidence="6" id="KW-0198">Cysteine biosynthesis</keyword>
<accession>C1N9X1</accession>
<organism evidence="10">
    <name type="scientific">Micromonas pusilla (strain CCMP1545)</name>
    <name type="common">Picoplanktonic green alga</name>
    <dbReference type="NCBI Taxonomy" id="564608"/>
    <lineage>
        <taxon>Eukaryota</taxon>
        <taxon>Viridiplantae</taxon>
        <taxon>Chlorophyta</taxon>
        <taxon>Mamiellophyceae</taxon>
        <taxon>Mamiellales</taxon>
        <taxon>Mamiellaceae</taxon>
        <taxon>Micromonas</taxon>
    </lineage>
</organism>
<gene>
    <name evidence="9" type="ORF">MICPUCDRAFT_54673</name>
</gene>
<feature type="compositionally biased region" description="Basic and acidic residues" evidence="7">
    <location>
        <begin position="121"/>
        <end position="137"/>
    </location>
</feature>
<name>C1N9X1_MICPC</name>
<dbReference type="SUPFAM" id="SSF53686">
    <property type="entry name" value="Tryptophan synthase beta subunit-like PLP-dependent enzymes"/>
    <property type="match status" value="2"/>
</dbReference>
<comment type="similarity">
    <text evidence="2">Belongs to the cysteine synthase/cystathionine beta-synthase family.</text>
</comment>
<keyword evidence="5" id="KW-0663">Pyridoxal phosphate</keyword>
<protein>
    <submittedName>
        <fullName evidence="9">Predicted protein</fullName>
    </submittedName>
</protein>
<dbReference type="CDD" id="cd01561">
    <property type="entry name" value="CBS_like"/>
    <property type="match status" value="1"/>
</dbReference>
<evidence type="ECO:0000256" key="6">
    <source>
        <dbReference type="ARBA" id="ARBA00023192"/>
    </source>
</evidence>
<evidence type="ECO:0000256" key="7">
    <source>
        <dbReference type="SAM" id="MobiDB-lite"/>
    </source>
</evidence>
<evidence type="ECO:0000313" key="9">
    <source>
        <dbReference type="EMBL" id="EEH51142.1"/>
    </source>
</evidence>
<dbReference type="InterPro" id="IPR015424">
    <property type="entry name" value="PyrdxlP-dep_Trfase"/>
</dbReference>
<dbReference type="GO" id="GO:0016740">
    <property type="term" value="F:transferase activity"/>
    <property type="evidence" value="ECO:0007669"/>
    <property type="project" value="UniProtKB-KW"/>
</dbReference>
<dbReference type="Gene3D" id="3.40.50.1100">
    <property type="match status" value="2"/>
</dbReference>
<dbReference type="SUPFAM" id="SSF53383">
    <property type="entry name" value="PLP-dependent transferases"/>
    <property type="match status" value="1"/>
</dbReference>
<sequence length="1189" mass="126567">MVSPRTPRETPRKSSSSYHAFHGIPRGTPIVELKSLSEELGCVILAKCEHLHPGGSGAFTLVPIRPRSRCELHSLRTFVPGGRLSPPTPRCFRSRRASTPRDSNPPSDAPPNSSRSRPPRRRDNQCKRNERPSVKDRAAHALVDHAIASGELKPGGTIVQGTGGNTGVSLAMIAKSRGYKAHVCIPENISPDKVDLLRMLGAEVTVCPCVPYTDPRSYMSMAASIAASTPGAAKPCQFECIANADAHYKGTGAEIWAQTAGDVDGFVCAAGTGGTIGGVTRYLKEKRGDAIQTYLIDPTGSGLKCFVETGAFASAGGCFIDGIGIGRETARSYLDWFPYDRVGVANFRSARVDGAFRGTDGEAIEMAYYLLRNEGIFVGPSAALNVVGAVKLARKLGVGSGKTVVTILCDGGERYRATTFNPEWLRRVHRIYTEKNLTPTATGTSLDFVRPSVHERERMRVAVHARAIDVALDALPSEWLGTTFRNENLLGREAFASALNDLVCGIVESGASEVTTSALEALGVAEDYLRVASNLSVFLELELARVAGHGDVRRVFSFASEDAPASCALLSTPAKRVTFYLGVGKLWGNEKIATLSAFTGRTIVVKRGVPTSACRDDDDDDDCVMMVRAGVGVGDGPCDAAFLRAAAAAGVAGVVDGSDLHVLDQSKLPPEAVATARKRAATPATHALALFKARSVVHWSPYYDPLRSMTPNPPPPFVDAAGRSTSLTRASPSEIDGMQTHLQRLHGVDEGDFRARAFPPPEHLPNVFSAGLPALATMFGALAKDGGVDVVMASTAYGGSSQAPLGFNPDTPRRLSTPLLTPLNSTPISSLVWNDPQLVDLLRERTRGRVRKWSFDVQGPDADVVANLSSTLDALARTKETLAVTGEREGGEEEEEGAEKEKRGREIDGAWTVVFVEIPTNPDMKVPSLPALVDAVRAYEHASRYAPDARWHRVVVLVDTTFAPGSEVLGKLRALAPEMIASFSRGKVTAGALVVGDADAATPLHEAIGSAMEIFGTRAGDDQLEALCRERHGVEERCARAYEAARAVGDALRTAVRKYAGDMPIAFVSDADAAAGFSSSTFSFNLPPRPGSDARERAALAQTFVDFLCGGNHAPELFKPCVSFGQDNGLAYCTVPATSTQGAIRAEDKGKQAIGGVQMVRLSFSPGCDVEKVSAAVEDAVAKVYNASR</sequence>
<dbReference type="PANTHER" id="PTHR10314">
    <property type="entry name" value="CYSTATHIONINE BETA-SYNTHASE"/>
    <property type="match status" value="1"/>
</dbReference>
<keyword evidence="4" id="KW-0808">Transferase</keyword>
<evidence type="ECO:0000313" key="10">
    <source>
        <dbReference type="Proteomes" id="UP000001876"/>
    </source>
</evidence>
<dbReference type="Gene3D" id="3.40.640.10">
    <property type="entry name" value="Type I PLP-dependent aspartate aminotransferase-like (Major domain)"/>
    <property type="match status" value="1"/>
</dbReference>
<dbReference type="OrthoDB" id="3512640at2759"/>
<feature type="region of interest" description="Disordered" evidence="7">
    <location>
        <begin position="884"/>
        <end position="903"/>
    </location>
</feature>
<dbReference type="AlphaFoldDB" id="C1N9X1"/>
<evidence type="ECO:0000259" key="8">
    <source>
        <dbReference type="Pfam" id="PF00291"/>
    </source>
</evidence>
<dbReference type="GO" id="GO:0019344">
    <property type="term" value="P:cysteine biosynthetic process"/>
    <property type="evidence" value="ECO:0007669"/>
    <property type="project" value="UniProtKB-KW"/>
</dbReference>
<dbReference type="GeneID" id="9690130"/>
<dbReference type="FunFam" id="3.40.50.1100:FF:000016">
    <property type="entry name" value="Cysteine synthase A"/>
    <property type="match status" value="1"/>
</dbReference>
<feature type="domain" description="Tryptophan synthase beta chain-like PALP" evidence="8">
    <location>
        <begin position="133"/>
        <end position="410"/>
    </location>
</feature>
<dbReference type="InterPro" id="IPR001926">
    <property type="entry name" value="TrpB-like_PALP"/>
</dbReference>
<dbReference type="EMBL" id="GG663752">
    <property type="protein sequence ID" value="EEH51142.1"/>
    <property type="molecule type" value="Genomic_DNA"/>
</dbReference>
<dbReference type="STRING" id="564608.C1N9X1"/>
<reference evidence="9 10" key="1">
    <citation type="journal article" date="2009" name="Science">
        <title>Green evolution and dynamic adaptations revealed by genomes of the marine picoeukaryotes Micromonas.</title>
        <authorList>
            <person name="Worden A.Z."/>
            <person name="Lee J.H."/>
            <person name="Mock T."/>
            <person name="Rouze P."/>
            <person name="Simmons M.P."/>
            <person name="Aerts A.L."/>
            <person name="Allen A.E."/>
            <person name="Cuvelier M.L."/>
            <person name="Derelle E."/>
            <person name="Everett M.V."/>
            <person name="Foulon E."/>
            <person name="Grimwood J."/>
            <person name="Gundlach H."/>
            <person name="Henrissat B."/>
            <person name="Napoli C."/>
            <person name="McDonald S.M."/>
            <person name="Parker M.S."/>
            <person name="Rombauts S."/>
            <person name="Salamov A."/>
            <person name="Von Dassow P."/>
            <person name="Badger J.H."/>
            <person name="Coutinho P.M."/>
            <person name="Demir E."/>
            <person name="Dubchak I."/>
            <person name="Gentemann C."/>
            <person name="Eikrem W."/>
            <person name="Gready J.E."/>
            <person name="John U."/>
            <person name="Lanier W."/>
            <person name="Lindquist E.A."/>
            <person name="Lucas S."/>
            <person name="Mayer K.F."/>
            <person name="Moreau H."/>
            <person name="Not F."/>
            <person name="Otillar R."/>
            <person name="Panaud O."/>
            <person name="Pangilinan J."/>
            <person name="Paulsen I."/>
            <person name="Piegu B."/>
            <person name="Poliakov A."/>
            <person name="Robbens S."/>
            <person name="Schmutz J."/>
            <person name="Toulza E."/>
            <person name="Wyss T."/>
            <person name="Zelensky A."/>
            <person name="Zhou K."/>
            <person name="Armbrust E.V."/>
            <person name="Bhattacharya D."/>
            <person name="Goodenough U.W."/>
            <person name="Van de Peer Y."/>
            <person name="Grigoriev I.V."/>
        </authorList>
    </citation>
    <scope>NUCLEOTIDE SEQUENCE [LARGE SCALE GENOMIC DNA]</scope>
    <source>
        <strain evidence="9 10">CCMP1545</strain>
    </source>
</reference>
<evidence type="ECO:0000256" key="4">
    <source>
        <dbReference type="ARBA" id="ARBA00022679"/>
    </source>
</evidence>